<evidence type="ECO:0000259" key="2">
    <source>
        <dbReference type="Pfam" id="PF10181"/>
    </source>
</evidence>
<dbReference type="InterPro" id="IPR019328">
    <property type="entry name" value="PIGH-H_dom"/>
</dbReference>
<evidence type="ECO:0000256" key="1">
    <source>
        <dbReference type="SAM" id="MobiDB-lite"/>
    </source>
</evidence>
<dbReference type="OrthoDB" id="6256716at2759"/>
<keyword evidence="4" id="KW-1185">Reference proteome</keyword>
<dbReference type="PANTHER" id="PTHR15231:SF4">
    <property type="entry name" value="OS01G0166400 PROTEIN"/>
    <property type="match status" value="1"/>
</dbReference>
<feature type="region of interest" description="Disordered" evidence="1">
    <location>
        <begin position="1"/>
        <end position="21"/>
    </location>
</feature>
<feature type="domain" description="Phosphatidylinositol N-acetylglucosaminyltransferase subunit H conserved" evidence="2">
    <location>
        <begin position="147"/>
        <end position="210"/>
    </location>
</feature>
<protein>
    <recommendedName>
        <fullName evidence="2">Phosphatidylinositol N-acetylglucosaminyltransferase subunit H conserved domain-containing protein</fullName>
    </recommendedName>
</protein>
<proteinExistence type="predicted"/>
<evidence type="ECO:0000313" key="3">
    <source>
        <dbReference type="EMBL" id="TVU21677.1"/>
    </source>
</evidence>
<dbReference type="AlphaFoldDB" id="A0A5J9UE97"/>
<dbReference type="UniPathway" id="UPA00196"/>
<name>A0A5J9UE97_9POAL</name>
<dbReference type="Proteomes" id="UP000324897">
    <property type="component" value="Unassembled WGS sequence"/>
</dbReference>
<dbReference type="PANTHER" id="PTHR15231">
    <property type="entry name" value="PHOSPHATIDYLINOSITOL N-ACETYLGLUCOSAMINYLTRANSFERASE SUBUNIT H"/>
    <property type="match status" value="1"/>
</dbReference>
<evidence type="ECO:0000313" key="4">
    <source>
        <dbReference type="Proteomes" id="UP000324897"/>
    </source>
</evidence>
<feature type="non-terminal residue" evidence="3">
    <location>
        <position position="1"/>
    </location>
</feature>
<dbReference type="GO" id="GO:0006506">
    <property type="term" value="P:GPI anchor biosynthetic process"/>
    <property type="evidence" value="ECO:0007669"/>
    <property type="project" value="UniProtKB-UniPathway"/>
</dbReference>
<sequence length="248" mass="27879">QPNGPCRHHRLPLPPSHSSTPPVPPLLIRILLGFHHQISFVKHGKAKDVSSIRSLEYLSMEKQAQGISDGMYIYRHRREGGVEIHDIFVKKSTTRLLLSWVGAILLLANVCCTLLSKESLCLGSLWSISFSGIIAKCLRYDPVKKESLVIMPTFGVQLEQHLWSGRVYRKFVPIGKILKPVLNEHVTPVTCYWSLALLLCDEYELMVVFKRLHPPVKMLVPIWGALFALTNSDGTSIVCQPQDSHGLV</sequence>
<dbReference type="GO" id="GO:0000506">
    <property type="term" value="C:glycosylphosphatidylinositol-N-acetylglucosaminyltransferase (GPI-GnT) complex"/>
    <property type="evidence" value="ECO:0007669"/>
    <property type="project" value="InterPro"/>
</dbReference>
<gene>
    <name evidence="3" type="ORF">EJB05_31329</name>
</gene>
<dbReference type="Pfam" id="PF10181">
    <property type="entry name" value="PIG-H"/>
    <property type="match status" value="1"/>
</dbReference>
<organism evidence="3 4">
    <name type="scientific">Eragrostis curvula</name>
    <name type="common">weeping love grass</name>
    <dbReference type="NCBI Taxonomy" id="38414"/>
    <lineage>
        <taxon>Eukaryota</taxon>
        <taxon>Viridiplantae</taxon>
        <taxon>Streptophyta</taxon>
        <taxon>Embryophyta</taxon>
        <taxon>Tracheophyta</taxon>
        <taxon>Spermatophyta</taxon>
        <taxon>Magnoliopsida</taxon>
        <taxon>Liliopsida</taxon>
        <taxon>Poales</taxon>
        <taxon>Poaceae</taxon>
        <taxon>PACMAD clade</taxon>
        <taxon>Chloridoideae</taxon>
        <taxon>Eragrostideae</taxon>
        <taxon>Eragrostidinae</taxon>
        <taxon>Eragrostis</taxon>
    </lineage>
</organism>
<reference evidence="3 4" key="1">
    <citation type="journal article" date="2019" name="Sci. Rep.">
        <title>A high-quality genome of Eragrostis curvula grass provides insights into Poaceae evolution and supports new strategies to enhance forage quality.</title>
        <authorList>
            <person name="Carballo J."/>
            <person name="Santos B.A.C.M."/>
            <person name="Zappacosta D."/>
            <person name="Garbus I."/>
            <person name="Selva J.P."/>
            <person name="Gallo C.A."/>
            <person name="Diaz A."/>
            <person name="Albertini E."/>
            <person name="Caccamo M."/>
            <person name="Echenique V."/>
        </authorList>
    </citation>
    <scope>NUCLEOTIDE SEQUENCE [LARGE SCALE GENOMIC DNA]</scope>
    <source>
        <strain evidence="4">cv. Victoria</strain>
        <tissue evidence="3">Leaf</tissue>
    </source>
</reference>
<accession>A0A5J9UE97</accession>
<dbReference type="EMBL" id="RWGY01000026">
    <property type="protein sequence ID" value="TVU21677.1"/>
    <property type="molecule type" value="Genomic_DNA"/>
</dbReference>
<comment type="caution">
    <text evidence="3">The sequence shown here is derived from an EMBL/GenBank/DDBJ whole genome shotgun (WGS) entry which is preliminary data.</text>
</comment>
<dbReference type="InterPro" id="IPR044215">
    <property type="entry name" value="PIG-H"/>
</dbReference>
<dbReference type="Gramene" id="TVU21677">
    <property type="protein sequence ID" value="TVU21677"/>
    <property type="gene ID" value="EJB05_31329"/>
</dbReference>
<feature type="compositionally biased region" description="Basic residues" evidence="1">
    <location>
        <begin position="1"/>
        <end position="11"/>
    </location>
</feature>